<name>F6HQF3_VITVI</name>
<proteinExistence type="predicted"/>
<dbReference type="PaxDb" id="29760-VIT_03s0063g01250.t01"/>
<accession>F6HQF3</accession>
<feature type="domain" description="Fe2OG dioxygenase" evidence="3">
    <location>
        <begin position="49"/>
        <end position="150"/>
    </location>
</feature>
<evidence type="ECO:0000313" key="5">
    <source>
        <dbReference type="Proteomes" id="UP000009183"/>
    </source>
</evidence>
<dbReference type="InterPro" id="IPR050295">
    <property type="entry name" value="Plant_2OG-oxidoreductases"/>
</dbReference>
<dbReference type="EMBL" id="FN596006">
    <property type="protein sequence ID" value="CCB56910.1"/>
    <property type="molecule type" value="Genomic_DNA"/>
</dbReference>
<evidence type="ECO:0000256" key="2">
    <source>
        <dbReference type="ARBA" id="ARBA00023004"/>
    </source>
</evidence>
<keyword evidence="5" id="KW-1185">Reference proteome</keyword>
<dbReference type="Pfam" id="PF03171">
    <property type="entry name" value="2OG-FeII_Oxy"/>
    <property type="match status" value="1"/>
</dbReference>
<dbReference type="InterPro" id="IPR027443">
    <property type="entry name" value="IPNS-like_sf"/>
</dbReference>
<dbReference type="InterPro" id="IPR044861">
    <property type="entry name" value="IPNS-like_FE2OG_OXY"/>
</dbReference>
<dbReference type="Proteomes" id="UP000009183">
    <property type="component" value="Chromosome 3"/>
</dbReference>
<keyword evidence="1" id="KW-0479">Metal-binding</keyword>
<sequence>MHPRIEASFKEVCEEYAREMEKLAFKMLGLISLSLGLPENRFNLFFEESTTFIRLNHYPPCPIPHLALGVRCQKDAEALTILAQDDVRGLEVKQKTDGEWIRVKPTLDAYIINVGDIIQVWSNDTYESVEHRVMVNSERERFLIPFFFNPEHRVWVQPLEEMTKGEKPKYTTWENSLLRESTIISRSLM</sequence>
<dbReference type="InParanoid" id="F6HQF3"/>
<dbReference type="Gene3D" id="2.60.120.330">
    <property type="entry name" value="B-lactam Antibiotic, Isopenicillin N Synthase, Chain"/>
    <property type="match status" value="1"/>
</dbReference>
<dbReference type="FunFam" id="2.60.120.330:FF:000012">
    <property type="entry name" value="Gibberellin 20 oxidase 1"/>
    <property type="match status" value="1"/>
</dbReference>
<protein>
    <recommendedName>
        <fullName evidence="3">Fe2OG dioxygenase domain-containing protein</fullName>
    </recommendedName>
</protein>
<dbReference type="HOGENOM" id="CLU_010119_8_5_1"/>
<reference evidence="5" key="1">
    <citation type="journal article" date="2007" name="Nature">
        <title>The grapevine genome sequence suggests ancestral hexaploidization in major angiosperm phyla.</title>
        <authorList>
            <consortium name="The French-Italian Public Consortium for Grapevine Genome Characterization."/>
            <person name="Jaillon O."/>
            <person name="Aury J.-M."/>
            <person name="Noel B."/>
            <person name="Policriti A."/>
            <person name="Clepet C."/>
            <person name="Casagrande A."/>
            <person name="Choisne N."/>
            <person name="Aubourg S."/>
            <person name="Vitulo N."/>
            <person name="Jubin C."/>
            <person name="Vezzi A."/>
            <person name="Legeai F."/>
            <person name="Hugueney P."/>
            <person name="Dasilva C."/>
            <person name="Horner D."/>
            <person name="Mica E."/>
            <person name="Jublot D."/>
            <person name="Poulain J."/>
            <person name="Bruyere C."/>
            <person name="Billault A."/>
            <person name="Segurens B."/>
            <person name="Gouyvenoux M."/>
            <person name="Ugarte E."/>
            <person name="Cattonaro F."/>
            <person name="Anthouard V."/>
            <person name="Vico V."/>
            <person name="Del Fabbro C."/>
            <person name="Alaux M."/>
            <person name="Di Gaspero G."/>
            <person name="Dumas V."/>
            <person name="Felice N."/>
            <person name="Paillard S."/>
            <person name="Juman I."/>
            <person name="Moroldo M."/>
            <person name="Scalabrin S."/>
            <person name="Canaguier A."/>
            <person name="Le Clainche I."/>
            <person name="Malacrida G."/>
            <person name="Durand E."/>
            <person name="Pesole G."/>
            <person name="Laucou V."/>
            <person name="Chatelet P."/>
            <person name="Merdinoglu D."/>
            <person name="Delledonne M."/>
            <person name="Pezzotti M."/>
            <person name="Lecharny A."/>
            <person name="Scarpelli C."/>
            <person name="Artiguenave F."/>
            <person name="Pe M.E."/>
            <person name="Valle G."/>
            <person name="Morgante M."/>
            <person name="Caboche M."/>
            <person name="Adam-Blondon A.-F."/>
            <person name="Weissenbach J."/>
            <person name="Quetier F."/>
            <person name="Wincker P."/>
        </authorList>
    </citation>
    <scope>NUCLEOTIDE SEQUENCE [LARGE SCALE GENOMIC DNA]</scope>
    <source>
        <strain evidence="5">cv. Pinot noir / PN40024</strain>
    </source>
</reference>
<dbReference type="PANTHER" id="PTHR47991">
    <property type="entry name" value="OXOGLUTARATE/IRON-DEPENDENT DIOXYGENASE"/>
    <property type="match status" value="1"/>
</dbReference>
<dbReference type="eggNOG" id="KOG0143">
    <property type="taxonomic scope" value="Eukaryota"/>
</dbReference>
<dbReference type="SUPFAM" id="SSF51197">
    <property type="entry name" value="Clavaminate synthase-like"/>
    <property type="match status" value="1"/>
</dbReference>
<evidence type="ECO:0000256" key="1">
    <source>
        <dbReference type="ARBA" id="ARBA00022723"/>
    </source>
</evidence>
<evidence type="ECO:0000259" key="3">
    <source>
        <dbReference type="PROSITE" id="PS51471"/>
    </source>
</evidence>
<organism evidence="4 5">
    <name type="scientific">Vitis vinifera</name>
    <name type="common">Grape</name>
    <dbReference type="NCBI Taxonomy" id="29760"/>
    <lineage>
        <taxon>Eukaryota</taxon>
        <taxon>Viridiplantae</taxon>
        <taxon>Streptophyta</taxon>
        <taxon>Embryophyta</taxon>
        <taxon>Tracheophyta</taxon>
        <taxon>Spermatophyta</taxon>
        <taxon>Magnoliopsida</taxon>
        <taxon>eudicotyledons</taxon>
        <taxon>Gunneridae</taxon>
        <taxon>Pentapetalae</taxon>
        <taxon>rosids</taxon>
        <taxon>Vitales</taxon>
        <taxon>Vitaceae</taxon>
        <taxon>Viteae</taxon>
        <taxon>Vitis</taxon>
    </lineage>
</organism>
<gene>
    <name evidence="4" type="ordered locus">VIT_03s0063g01250</name>
</gene>
<keyword evidence="2" id="KW-0408">Iron</keyword>
<dbReference type="InterPro" id="IPR005123">
    <property type="entry name" value="Oxoglu/Fe-dep_dioxygenase_dom"/>
</dbReference>
<dbReference type="GO" id="GO:0046872">
    <property type="term" value="F:metal ion binding"/>
    <property type="evidence" value="ECO:0007669"/>
    <property type="project" value="UniProtKB-KW"/>
</dbReference>
<dbReference type="AlphaFoldDB" id="F6HQF3"/>
<dbReference type="PROSITE" id="PS51471">
    <property type="entry name" value="FE2OG_OXY"/>
    <property type="match status" value="1"/>
</dbReference>
<evidence type="ECO:0000313" key="4">
    <source>
        <dbReference type="EMBL" id="CCB56910.1"/>
    </source>
</evidence>